<evidence type="ECO:0000313" key="8">
    <source>
        <dbReference type="Proteomes" id="UP000183410"/>
    </source>
</evidence>
<feature type="signal peptide" evidence="5">
    <location>
        <begin position="1"/>
        <end position="25"/>
    </location>
</feature>
<protein>
    <submittedName>
        <fullName evidence="7">Matrixin</fullName>
    </submittedName>
</protein>
<feature type="domain" description="Peptidase metallopeptidase" evidence="6">
    <location>
        <begin position="29"/>
        <end position="184"/>
    </location>
</feature>
<keyword evidence="2" id="KW-0479">Metal-binding</keyword>
<dbReference type="Pfam" id="PF00413">
    <property type="entry name" value="Peptidase_M10"/>
    <property type="match status" value="1"/>
</dbReference>
<evidence type="ECO:0000256" key="4">
    <source>
        <dbReference type="ARBA" id="ARBA00022833"/>
    </source>
</evidence>
<evidence type="ECO:0000259" key="6">
    <source>
        <dbReference type="SMART" id="SM00235"/>
    </source>
</evidence>
<keyword evidence="8" id="KW-1185">Reference proteome</keyword>
<evidence type="ECO:0000256" key="1">
    <source>
        <dbReference type="ARBA" id="ARBA00022670"/>
    </source>
</evidence>
<evidence type="ECO:0000256" key="5">
    <source>
        <dbReference type="SAM" id="SignalP"/>
    </source>
</evidence>
<dbReference type="InterPro" id="IPR001818">
    <property type="entry name" value="Pept_M10_metallopeptidase"/>
</dbReference>
<dbReference type="EMBL" id="FONN01000008">
    <property type="protein sequence ID" value="SFE87446.1"/>
    <property type="molecule type" value="Genomic_DNA"/>
</dbReference>
<dbReference type="GO" id="GO:0006508">
    <property type="term" value="P:proteolysis"/>
    <property type="evidence" value="ECO:0007669"/>
    <property type="project" value="UniProtKB-KW"/>
</dbReference>
<keyword evidence="3" id="KW-0378">Hydrolase</keyword>
<keyword evidence="1" id="KW-0645">Protease</keyword>
<name>A0A1I2E484_9BACL</name>
<accession>A0A1I2E484</accession>
<dbReference type="InterPro" id="IPR024079">
    <property type="entry name" value="MetalloPept_cat_dom_sf"/>
</dbReference>
<organism evidence="7 8">
    <name type="scientific">Paenibacillus algorifonticola</name>
    <dbReference type="NCBI Taxonomy" id="684063"/>
    <lineage>
        <taxon>Bacteria</taxon>
        <taxon>Bacillati</taxon>
        <taxon>Bacillota</taxon>
        <taxon>Bacilli</taxon>
        <taxon>Bacillales</taxon>
        <taxon>Paenibacillaceae</taxon>
        <taxon>Paenibacillus</taxon>
    </lineage>
</organism>
<dbReference type="GO" id="GO:0008270">
    <property type="term" value="F:zinc ion binding"/>
    <property type="evidence" value="ECO:0007669"/>
    <property type="project" value="InterPro"/>
</dbReference>
<feature type="chain" id="PRO_5010267762" evidence="5">
    <location>
        <begin position="26"/>
        <end position="184"/>
    </location>
</feature>
<evidence type="ECO:0000256" key="3">
    <source>
        <dbReference type="ARBA" id="ARBA00022801"/>
    </source>
</evidence>
<dbReference type="InterPro" id="IPR006026">
    <property type="entry name" value="Peptidase_Metallo"/>
</dbReference>
<dbReference type="RefSeq" id="WP_046228923.1">
    <property type="nucleotide sequence ID" value="NZ_FONN01000008.1"/>
</dbReference>
<dbReference type="GO" id="GO:0031012">
    <property type="term" value="C:extracellular matrix"/>
    <property type="evidence" value="ECO:0007669"/>
    <property type="project" value="InterPro"/>
</dbReference>
<dbReference type="GO" id="GO:0004222">
    <property type="term" value="F:metalloendopeptidase activity"/>
    <property type="evidence" value="ECO:0007669"/>
    <property type="project" value="InterPro"/>
</dbReference>
<reference evidence="8" key="1">
    <citation type="submission" date="2016-10" db="EMBL/GenBank/DDBJ databases">
        <authorList>
            <person name="Varghese N."/>
            <person name="Submissions S."/>
        </authorList>
    </citation>
    <scope>NUCLEOTIDE SEQUENCE [LARGE SCALE GENOMIC DNA]</scope>
    <source>
        <strain evidence="8">CGMCC 1.10223</strain>
    </source>
</reference>
<dbReference type="AlphaFoldDB" id="A0A1I2E484"/>
<sequence>MRKKSLLTVTTLILMTFIFTSSALAYSFTGHTWSKTNGNTYNVSVKYATTNTTYRAAFDSAVSDWNSSQSKIKFNLSALNVSSLNKVGTQDVDNPSLYGVCITYPISGTAKISYFTADLNIGNPNVVNYSKTRRSTAGHELGHALGLDHVSVLVTAIMNSSRDRETVYTPQTDDINGVNALYPL</sequence>
<keyword evidence="4" id="KW-0862">Zinc</keyword>
<dbReference type="SMART" id="SM00235">
    <property type="entry name" value="ZnMc"/>
    <property type="match status" value="1"/>
</dbReference>
<dbReference type="Gene3D" id="3.40.390.10">
    <property type="entry name" value="Collagenase (Catalytic Domain)"/>
    <property type="match status" value="1"/>
</dbReference>
<gene>
    <name evidence="7" type="ORF">SAMN04487969_108161</name>
</gene>
<dbReference type="OrthoDB" id="2942003at2"/>
<proteinExistence type="predicted"/>
<dbReference type="SUPFAM" id="SSF55486">
    <property type="entry name" value="Metalloproteases ('zincins'), catalytic domain"/>
    <property type="match status" value="1"/>
</dbReference>
<keyword evidence="5" id="KW-0732">Signal</keyword>
<evidence type="ECO:0000256" key="2">
    <source>
        <dbReference type="ARBA" id="ARBA00022723"/>
    </source>
</evidence>
<dbReference type="Proteomes" id="UP000183410">
    <property type="component" value="Unassembled WGS sequence"/>
</dbReference>
<evidence type="ECO:0000313" key="7">
    <source>
        <dbReference type="EMBL" id="SFE87446.1"/>
    </source>
</evidence>